<comment type="subcellular location">
    <subcellularLocation>
        <location evidence="3">Cytoplasm</location>
    </subcellularLocation>
</comment>
<dbReference type="Gene3D" id="2.30.22.10">
    <property type="entry name" value="Head domain of nucleotide exchange factor GrpE"/>
    <property type="match status" value="1"/>
</dbReference>
<feature type="compositionally biased region" description="Basic and acidic residues" evidence="6">
    <location>
        <begin position="1"/>
        <end position="22"/>
    </location>
</feature>
<dbReference type="SUPFAM" id="SSF51064">
    <property type="entry name" value="Head domain of nucleotide exchange factor GrpE"/>
    <property type="match status" value="1"/>
</dbReference>
<comment type="similarity">
    <text evidence="1 3 5">Belongs to the GrpE family.</text>
</comment>
<feature type="region of interest" description="Disordered" evidence="6">
    <location>
        <begin position="1"/>
        <end position="34"/>
    </location>
</feature>
<dbReference type="GO" id="GO:0005737">
    <property type="term" value="C:cytoplasm"/>
    <property type="evidence" value="ECO:0007669"/>
    <property type="project" value="UniProtKB-SubCell"/>
</dbReference>
<keyword evidence="2 3" id="KW-0143">Chaperone</keyword>
<gene>
    <name evidence="3 7" type="primary">grpE</name>
    <name evidence="7" type="ORF">IAB70_06940</name>
</gene>
<evidence type="ECO:0000256" key="1">
    <source>
        <dbReference type="ARBA" id="ARBA00009054"/>
    </source>
</evidence>
<evidence type="ECO:0000256" key="2">
    <source>
        <dbReference type="ARBA" id="ARBA00023186"/>
    </source>
</evidence>
<comment type="subunit">
    <text evidence="3">Homodimer.</text>
</comment>
<dbReference type="InterPro" id="IPR013805">
    <property type="entry name" value="GrpE_CC"/>
</dbReference>
<dbReference type="GO" id="GO:0000774">
    <property type="term" value="F:adenyl-nucleotide exchange factor activity"/>
    <property type="evidence" value="ECO:0007669"/>
    <property type="project" value="InterPro"/>
</dbReference>
<dbReference type="HAMAP" id="MF_01151">
    <property type="entry name" value="GrpE"/>
    <property type="match status" value="1"/>
</dbReference>
<evidence type="ECO:0000256" key="3">
    <source>
        <dbReference type="HAMAP-Rule" id="MF_01151"/>
    </source>
</evidence>
<comment type="caution">
    <text evidence="7">The sequence shown here is derived from an EMBL/GenBank/DDBJ whole genome shotgun (WGS) entry which is preliminary data.</text>
</comment>
<dbReference type="GO" id="GO:0042803">
    <property type="term" value="F:protein homodimerization activity"/>
    <property type="evidence" value="ECO:0007669"/>
    <property type="project" value="InterPro"/>
</dbReference>
<evidence type="ECO:0000256" key="5">
    <source>
        <dbReference type="RuleBase" id="RU004478"/>
    </source>
</evidence>
<dbReference type="Gene3D" id="3.90.20.20">
    <property type="match status" value="1"/>
</dbReference>
<keyword evidence="3 4" id="KW-0346">Stress response</keyword>
<reference evidence="7" key="1">
    <citation type="submission" date="2020-10" db="EMBL/GenBank/DDBJ databases">
        <authorList>
            <person name="Gilroy R."/>
        </authorList>
    </citation>
    <scope>NUCLEOTIDE SEQUENCE</scope>
    <source>
        <strain evidence="7">CHK195-15760</strain>
    </source>
</reference>
<sequence>MAEQKKQEKAKMEEKEEVKEVAPENSALQQKQEELDELTDRYKRVLAEFENYKKRSAKERESLYHSILSDVVSSILPVIDNLEKAVETKTKDENYKQGVELVLKQFQDVLKAQGVEEIEAVGQPFDPELHEAVSSVVDESLGEKIIKEDYRKGYKIGNKVIRHSMVVVAN</sequence>
<reference evidence="7" key="2">
    <citation type="journal article" date="2021" name="PeerJ">
        <title>Extensive microbial diversity within the chicken gut microbiome revealed by metagenomics and culture.</title>
        <authorList>
            <person name="Gilroy R."/>
            <person name="Ravi A."/>
            <person name="Getino M."/>
            <person name="Pursley I."/>
            <person name="Horton D.L."/>
            <person name="Alikhan N.F."/>
            <person name="Baker D."/>
            <person name="Gharbi K."/>
            <person name="Hall N."/>
            <person name="Watson M."/>
            <person name="Adriaenssens E.M."/>
            <person name="Foster-Nyarko E."/>
            <person name="Jarju S."/>
            <person name="Secka A."/>
            <person name="Antonio M."/>
            <person name="Oren A."/>
            <person name="Chaudhuri R.R."/>
            <person name="La Ragione R."/>
            <person name="Hildebrand F."/>
            <person name="Pallen M.J."/>
        </authorList>
    </citation>
    <scope>NUCLEOTIDE SEQUENCE</scope>
    <source>
        <strain evidence="7">CHK195-15760</strain>
    </source>
</reference>
<dbReference type="GO" id="GO:0051087">
    <property type="term" value="F:protein-folding chaperone binding"/>
    <property type="evidence" value="ECO:0007669"/>
    <property type="project" value="InterPro"/>
</dbReference>
<dbReference type="GO" id="GO:0051082">
    <property type="term" value="F:unfolded protein binding"/>
    <property type="evidence" value="ECO:0007669"/>
    <property type="project" value="TreeGrafter"/>
</dbReference>
<evidence type="ECO:0000313" key="7">
    <source>
        <dbReference type="EMBL" id="HIU52327.1"/>
    </source>
</evidence>
<dbReference type="PROSITE" id="PS01071">
    <property type="entry name" value="GRPE"/>
    <property type="match status" value="1"/>
</dbReference>
<protein>
    <recommendedName>
        <fullName evidence="3 4">Protein GrpE</fullName>
    </recommendedName>
    <alternativeName>
        <fullName evidence="3">HSP-70 cofactor</fullName>
    </alternativeName>
</protein>
<accession>A0A9D1SAA2</accession>
<dbReference type="Pfam" id="PF01025">
    <property type="entry name" value="GrpE"/>
    <property type="match status" value="1"/>
</dbReference>
<organism evidence="7 8">
    <name type="scientific">Candidatus Merdicola faecigallinarum</name>
    <dbReference type="NCBI Taxonomy" id="2840862"/>
    <lineage>
        <taxon>Bacteria</taxon>
        <taxon>Bacillati</taxon>
        <taxon>Bacillota</taxon>
        <taxon>Clostridia</taxon>
        <taxon>Candidatus Merdicola</taxon>
    </lineage>
</organism>
<evidence type="ECO:0000256" key="6">
    <source>
        <dbReference type="SAM" id="MobiDB-lite"/>
    </source>
</evidence>
<comment type="function">
    <text evidence="3 4">Participates actively in the response to hyperosmotic and heat shock by preventing the aggregation of stress-denatured proteins, in association with DnaK and GrpE. It is the nucleotide exchange factor for DnaK and may function as a thermosensor. Unfolded proteins bind initially to DnaJ; upon interaction with the DnaJ-bound protein, DnaK hydrolyzes its bound ATP, resulting in the formation of a stable complex. GrpE releases ADP from DnaK; ATP binding to DnaK triggers the release of the substrate protein, thus completing the reaction cycle. Several rounds of ATP-dependent interactions between DnaJ, DnaK and GrpE are required for fully efficient folding.</text>
</comment>
<dbReference type="GO" id="GO:0006457">
    <property type="term" value="P:protein folding"/>
    <property type="evidence" value="ECO:0007669"/>
    <property type="project" value="InterPro"/>
</dbReference>
<proteinExistence type="inferred from homology"/>
<dbReference type="AlphaFoldDB" id="A0A9D1SAA2"/>
<dbReference type="PANTHER" id="PTHR21237">
    <property type="entry name" value="GRPE PROTEIN"/>
    <property type="match status" value="1"/>
</dbReference>
<dbReference type="Proteomes" id="UP000824093">
    <property type="component" value="Unassembled WGS sequence"/>
</dbReference>
<dbReference type="InterPro" id="IPR009012">
    <property type="entry name" value="GrpE_head"/>
</dbReference>
<evidence type="ECO:0000313" key="8">
    <source>
        <dbReference type="Proteomes" id="UP000824093"/>
    </source>
</evidence>
<dbReference type="CDD" id="cd00446">
    <property type="entry name" value="GrpE"/>
    <property type="match status" value="1"/>
</dbReference>
<dbReference type="EMBL" id="DVNH01000051">
    <property type="protein sequence ID" value="HIU52327.1"/>
    <property type="molecule type" value="Genomic_DNA"/>
</dbReference>
<dbReference type="PRINTS" id="PR00773">
    <property type="entry name" value="GRPEPROTEIN"/>
</dbReference>
<dbReference type="NCBIfam" id="NF010738">
    <property type="entry name" value="PRK14140.1"/>
    <property type="match status" value="1"/>
</dbReference>
<dbReference type="PANTHER" id="PTHR21237:SF23">
    <property type="entry name" value="GRPE PROTEIN HOMOLOG, MITOCHONDRIAL"/>
    <property type="match status" value="1"/>
</dbReference>
<evidence type="ECO:0000256" key="4">
    <source>
        <dbReference type="RuleBase" id="RU000639"/>
    </source>
</evidence>
<dbReference type="InterPro" id="IPR000740">
    <property type="entry name" value="GrpE"/>
</dbReference>
<dbReference type="SUPFAM" id="SSF58014">
    <property type="entry name" value="Coiled-coil domain of nucleotide exchange factor GrpE"/>
    <property type="match status" value="1"/>
</dbReference>
<name>A0A9D1SAA2_9FIRM</name>
<keyword evidence="3" id="KW-0963">Cytoplasm</keyword>